<sequence>MTISSNNNSSTSDVNSCMDITDPGSTKDPISCQGQLCYVSDFLHLPAPGVGKINRNSSSNCLIGDHFSLFGPSLPSGDSSGNTNEYGDGLRYTQSCVAQFPGLRKSSTTCKKWEYAIQGSCFLHTCGPGMDCQSPYVCRKTKAASTNPILYGLCMNPRSQVDPGDNEGNVDDDRNNAHAWGKRDDLLIGLLVGISVDTGCWQFRKRRLQQLTLLNGETDHRTLSQKITFWTETRCLFTYCCFCSRRVVLML</sequence>
<feature type="compositionally biased region" description="Low complexity" evidence="1">
    <location>
        <begin position="1"/>
        <end position="16"/>
    </location>
</feature>
<reference evidence="2 3" key="1">
    <citation type="submission" date="2016-07" db="EMBL/GenBank/DDBJ databases">
        <title>Pervasive Adenine N6-methylation of Active Genes in Fungi.</title>
        <authorList>
            <consortium name="DOE Joint Genome Institute"/>
            <person name="Mondo S.J."/>
            <person name="Dannebaum R.O."/>
            <person name="Kuo R.C."/>
            <person name="Labutti K."/>
            <person name="Haridas S."/>
            <person name="Kuo A."/>
            <person name="Salamov A."/>
            <person name="Ahrendt S.R."/>
            <person name="Lipzen A."/>
            <person name="Sullivan W."/>
            <person name="Andreopoulos W.B."/>
            <person name="Clum A."/>
            <person name="Lindquist E."/>
            <person name="Daum C."/>
            <person name="Ramamoorthy G.K."/>
            <person name="Gryganskyi A."/>
            <person name="Culley D."/>
            <person name="Magnuson J.K."/>
            <person name="James T.Y."/>
            <person name="O'Malley M.A."/>
            <person name="Stajich J.E."/>
            <person name="Spatafora J.W."/>
            <person name="Visel A."/>
            <person name="Grigoriev I.V."/>
        </authorList>
    </citation>
    <scope>NUCLEOTIDE SEQUENCE [LARGE SCALE GENOMIC DNA]</scope>
    <source>
        <strain evidence="2 3">NRRL 3116</strain>
    </source>
</reference>
<keyword evidence="3" id="KW-1185">Reference proteome</keyword>
<evidence type="ECO:0000313" key="2">
    <source>
        <dbReference type="EMBL" id="ORZ20142.1"/>
    </source>
</evidence>
<protein>
    <submittedName>
        <fullName evidence="2">Uncharacterized protein</fullName>
    </submittedName>
</protein>
<gene>
    <name evidence="2" type="ORF">BCR41DRAFT_36459</name>
</gene>
<dbReference type="RefSeq" id="XP_021882682.1">
    <property type="nucleotide sequence ID" value="XM_022026047.1"/>
</dbReference>
<accession>A0A1Y2GRN5</accession>
<feature type="region of interest" description="Disordered" evidence="1">
    <location>
        <begin position="1"/>
        <end position="20"/>
    </location>
</feature>
<comment type="caution">
    <text evidence="2">The sequence shown here is derived from an EMBL/GenBank/DDBJ whole genome shotgun (WGS) entry which is preliminary data.</text>
</comment>
<dbReference type="AlphaFoldDB" id="A0A1Y2GRN5"/>
<dbReference type="GeneID" id="33567890"/>
<evidence type="ECO:0000313" key="3">
    <source>
        <dbReference type="Proteomes" id="UP000193648"/>
    </source>
</evidence>
<proteinExistence type="predicted"/>
<dbReference type="EMBL" id="MCFF01000013">
    <property type="protein sequence ID" value="ORZ20142.1"/>
    <property type="molecule type" value="Genomic_DNA"/>
</dbReference>
<organism evidence="2 3">
    <name type="scientific">Lobosporangium transversale</name>
    <dbReference type="NCBI Taxonomy" id="64571"/>
    <lineage>
        <taxon>Eukaryota</taxon>
        <taxon>Fungi</taxon>
        <taxon>Fungi incertae sedis</taxon>
        <taxon>Mucoromycota</taxon>
        <taxon>Mortierellomycotina</taxon>
        <taxon>Mortierellomycetes</taxon>
        <taxon>Mortierellales</taxon>
        <taxon>Mortierellaceae</taxon>
        <taxon>Lobosporangium</taxon>
    </lineage>
</organism>
<dbReference type="InParanoid" id="A0A1Y2GRN5"/>
<dbReference type="OrthoDB" id="2445581at2759"/>
<dbReference type="Proteomes" id="UP000193648">
    <property type="component" value="Unassembled WGS sequence"/>
</dbReference>
<evidence type="ECO:0000256" key="1">
    <source>
        <dbReference type="SAM" id="MobiDB-lite"/>
    </source>
</evidence>
<name>A0A1Y2GRN5_9FUNG</name>